<gene>
    <name evidence="3" type="ORF">A4H34_07305</name>
</gene>
<dbReference type="SUPFAM" id="SSF49879">
    <property type="entry name" value="SMAD/FHA domain"/>
    <property type="match status" value="1"/>
</dbReference>
<evidence type="ECO:0000256" key="1">
    <source>
        <dbReference type="ARBA" id="ARBA00022553"/>
    </source>
</evidence>
<sequence>MPERFEANEADPTTTSVFKTVGGDSDVNIARRALKPEEQAAIESLPKGSALLIALSGPNSGARFLLNEDRTNAGRHQKSDIFLDDATVSRKHAQFIRSGDEFSVRDSGSLNGTYVNRERVDAHALHTGDEVQIGKFRLTFYEAPATA</sequence>
<keyword evidence="1" id="KW-0597">Phosphoprotein</keyword>
<dbReference type="Proteomes" id="UP000078368">
    <property type="component" value="Unassembled WGS sequence"/>
</dbReference>
<feature type="domain" description="FHA" evidence="2">
    <location>
        <begin position="71"/>
        <end position="120"/>
    </location>
</feature>
<dbReference type="STRING" id="1823756.A4H34_07305"/>
<evidence type="ECO:0000313" key="4">
    <source>
        <dbReference type="Proteomes" id="UP000078368"/>
    </source>
</evidence>
<dbReference type="RefSeq" id="WP_009198738.1">
    <property type="nucleotide sequence ID" value="NZ_LVZK01000001.1"/>
</dbReference>
<comment type="caution">
    <text evidence="3">The sequence shown here is derived from an EMBL/GenBank/DDBJ whole genome shotgun (WGS) entry which is preliminary data.</text>
</comment>
<reference evidence="3 4" key="1">
    <citation type="submission" date="2016-04" db="EMBL/GenBank/DDBJ databases">
        <title>Peptidophaga gingivicola gen. nov., sp. nov., isolated from human subgingival plaque.</title>
        <authorList>
            <person name="Beall C.J."/>
            <person name="Mokrzan E.M."/>
            <person name="Griffen A.L."/>
            <person name="Leys E.J."/>
        </authorList>
    </citation>
    <scope>NUCLEOTIDE SEQUENCE [LARGE SCALE GENOMIC DNA]</scope>
    <source>
        <strain evidence="3 4">BA112</strain>
    </source>
</reference>
<evidence type="ECO:0000313" key="3">
    <source>
        <dbReference type="EMBL" id="OAP86907.1"/>
    </source>
</evidence>
<dbReference type="InterPro" id="IPR050923">
    <property type="entry name" value="Cell_Proc_Reg/RNA_Proc"/>
</dbReference>
<dbReference type="Pfam" id="PF00498">
    <property type="entry name" value="FHA"/>
    <property type="match status" value="1"/>
</dbReference>
<accession>A0A179B5H3</accession>
<dbReference type="AlphaFoldDB" id="A0A179B5H3"/>
<dbReference type="CDD" id="cd22684">
    <property type="entry name" value="FHA_GarA_OdhI-like"/>
    <property type="match status" value="1"/>
</dbReference>
<name>A0A179B5H3_9ACTO</name>
<keyword evidence="4" id="KW-1185">Reference proteome</keyword>
<organism evidence="3 4">
    <name type="scientific">Peptidiphaga gingivicola</name>
    <dbReference type="NCBI Taxonomy" id="2741497"/>
    <lineage>
        <taxon>Bacteria</taxon>
        <taxon>Bacillati</taxon>
        <taxon>Actinomycetota</taxon>
        <taxon>Actinomycetes</taxon>
        <taxon>Actinomycetales</taxon>
        <taxon>Actinomycetaceae</taxon>
        <taxon>Peptidiphaga</taxon>
    </lineage>
</organism>
<proteinExistence type="predicted"/>
<dbReference type="OrthoDB" id="9815925at2"/>
<evidence type="ECO:0000259" key="2">
    <source>
        <dbReference type="PROSITE" id="PS50006"/>
    </source>
</evidence>
<dbReference type="Gene3D" id="2.60.200.20">
    <property type="match status" value="1"/>
</dbReference>
<dbReference type="SMART" id="SM00240">
    <property type="entry name" value="FHA"/>
    <property type="match status" value="1"/>
</dbReference>
<dbReference type="PANTHER" id="PTHR23308">
    <property type="entry name" value="NUCLEAR INHIBITOR OF PROTEIN PHOSPHATASE-1"/>
    <property type="match status" value="1"/>
</dbReference>
<dbReference type="PROSITE" id="PS50006">
    <property type="entry name" value="FHA_DOMAIN"/>
    <property type="match status" value="1"/>
</dbReference>
<dbReference type="InterPro" id="IPR008984">
    <property type="entry name" value="SMAD_FHA_dom_sf"/>
</dbReference>
<protein>
    <submittedName>
        <fullName evidence="3">FHA domain-containing protein</fullName>
    </submittedName>
</protein>
<dbReference type="EMBL" id="LVZK01000001">
    <property type="protein sequence ID" value="OAP86907.1"/>
    <property type="molecule type" value="Genomic_DNA"/>
</dbReference>
<dbReference type="InterPro" id="IPR000253">
    <property type="entry name" value="FHA_dom"/>
</dbReference>